<sequence>MNTIVNAIVEISASFLADTGFGFEFLISLVLCAGHMPRRSYFAARMAGAVALVTIFLWGWNHIFPVTLATSIVHYIVFFALIVACAVLCWAIDSEQALVVTIAAGILQHCCYRAASLIGYGISDTAHLSLQCGSYMYVLSLIPIFILGWWCFARLLRFSDFHMNYRSFIPLTGGMLVCANILTNAFESLALDTTSEVRFVFALFDLVSSFFFMMLLLQMMKRHHAENNSLVLERMLAEQRKQLASSKEVIDLINIKTHDVKKQLGSLGRLIDPQEQAELQEMLNIYDSTVDTGNDTLDVVLQEKSLICEKRKIRFERIVDGKLLYFVRSHDIYALFGNALDNAIEAVSHLEEEKRYISLDVRQNRAMIAVVVKNPFEGTVEFVDDLPRTTTGDDAYHGFGTRSIRMITQRYGGVMAISTDDNIFTLSLLIPVR</sequence>
<evidence type="ECO:0000259" key="2">
    <source>
        <dbReference type="Pfam" id="PF14501"/>
    </source>
</evidence>
<dbReference type="Pfam" id="PF14501">
    <property type="entry name" value="HATPase_c_5"/>
    <property type="match status" value="1"/>
</dbReference>
<dbReference type="InterPro" id="IPR032834">
    <property type="entry name" value="NatK-like_C"/>
</dbReference>
<feature type="transmembrane region" description="Helical" evidence="1">
    <location>
        <begin position="41"/>
        <end position="60"/>
    </location>
</feature>
<feature type="transmembrane region" description="Helical" evidence="1">
    <location>
        <begin position="168"/>
        <end position="186"/>
    </location>
</feature>
<keyword evidence="1" id="KW-0472">Membrane</keyword>
<evidence type="ECO:0000313" key="3">
    <source>
        <dbReference type="EMBL" id="TCD53875.1"/>
    </source>
</evidence>
<keyword evidence="3" id="KW-0547">Nucleotide-binding</keyword>
<dbReference type="EMBL" id="RXLP01000025">
    <property type="protein sequence ID" value="TCD53875.1"/>
    <property type="molecule type" value="Genomic_DNA"/>
</dbReference>
<feature type="transmembrane region" description="Helical" evidence="1">
    <location>
        <begin position="72"/>
        <end position="91"/>
    </location>
</feature>
<keyword evidence="4" id="KW-1185">Reference proteome</keyword>
<feature type="transmembrane region" description="Helical" evidence="1">
    <location>
        <begin position="12"/>
        <end position="34"/>
    </location>
</feature>
<name>A0A4R0QS13_9BIFI</name>
<gene>
    <name evidence="3" type="ORF">EJ419_06380</name>
</gene>
<dbReference type="OrthoDB" id="3229604at2"/>
<keyword evidence="1" id="KW-1133">Transmembrane helix</keyword>
<feature type="transmembrane region" description="Helical" evidence="1">
    <location>
        <begin position="98"/>
        <end position="122"/>
    </location>
</feature>
<dbReference type="RefSeq" id="WP_131284783.1">
    <property type="nucleotide sequence ID" value="NZ_RXLP01000025.1"/>
</dbReference>
<dbReference type="Gene3D" id="3.30.565.10">
    <property type="entry name" value="Histidine kinase-like ATPase, C-terminal domain"/>
    <property type="match status" value="1"/>
</dbReference>
<proteinExistence type="predicted"/>
<reference evidence="3 4" key="1">
    <citation type="submission" date="2018-12" db="EMBL/GenBank/DDBJ databases">
        <title>Alloscrdovia theropitheci sp. nov: a novel taxon from the feces of the bleeding-herat monkey (Theropithecus geleda).</title>
        <authorList>
            <person name="Modesto M."/>
        </authorList>
    </citation>
    <scope>NUCLEOTIDE SEQUENCE [LARGE SCALE GENOMIC DNA]</scope>
    <source>
        <strain evidence="3 4">GLDI4/2</strain>
    </source>
</reference>
<dbReference type="AlphaFoldDB" id="A0A4R0QS13"/>
<keyword evidence="3" id="KW-0067">ATP-binding</keyword>
<dbReference type="CDD" id="cd16935">
    <property type="entry name" value="HATPase_AgrC-ComD-like"/>
    <property type="match status" value="1"/>
</dbReference>
<dbReference type="GO" id="GO:0005524">
    <property type="term" value="F:ATP binding"/>
    <property type="evidence" value="ECO:0007669"/>
    <property type="project" value="UniProtKB-KW"/>
</dbReference>
<dbReference type="Proteomes" id="UP000291289">
    <property type="component" value="Unassembled WGS sequence"/>
</dbReference>
<accession>A0A4R0QS13</accession>
<organism evidence="3 4">
    <name type="scientific">Alloscardovia theropitheci</name>
    <dbReference type="NCBI Taxonomy" id="2496842"/>
    <lineage>
        <taxon>Bacteria</taxon>
        <taxon>Bacillati</taxon>
        <taxon>Actinomycetota</taxon>
        <taxon>Actinomycetes</taxon>
        <taxon>Bifidobacteriales</taxon>
        <taxon>Bifidobacteriaceae</taxon>
        <taxon>Alloscardovia</taxon>
    </lineage>
</organism>
<keyword evidence="1" id="KW-0812">Transmembrane</keyword>
<feature type="transmembrane region" description="Helical" evidence="1">
    <location>
        <begin position="134"/>
        <end position="156"/>
    </location>
</feature>
<feature type="domain" description="Sensor histidine kinase NatK-like C-terminal" evidence="2">
    <location>
        <begin position="330"/>
        <end position="431"/>
    </location>
</feature>
<dbReference type="InterPro" id="IPR036890">
    <property type="entry name" value="HATPase_C_sf"/>
</dbReference>
<dbReference type="SUPFAM" id="SSF55874">
    <property type="entry name" value="ATPase domain of HSP90 chaperone/DNA topoisomerase II/histidine kinase"/>
    <property type="match status" value="1"/>
</dbReference>
<evidence type="ECO:0000256" key="1">
    <source>
        <dbReference type="SAM" id="Phobius"/>
    </source>
</evidence>
<evidence type="ECO:0000313" key="4">
    <source>
        <dbReference type="Proteomes" id="UP000291289"/>
    </source>
</evidence>
<comment type="caution">
    <text evidence="3">The sequence shown here is derived from an EMBL/GenBank/DDBJ whole genome shotgun (WGS) entry which is preliminary data.</text>
</comment>
<feature type="transmembrane region" description="Helical" evidence="1">
    <location>
        <begin position="198"/>
        <end position="217"/>
    </location>
</feature>
<protein>
    <submittedName>
        <fullName evidence="3">ATP-binding protein</fullName>
    </submittedName>
</protein>